<dbReference type="eggNOG" id="ENOG502SJP0">
    <property type="taxonomic scope" value="Eukaryota"/>
</dbReference>
<feature type="transmembrane region" description="Helical" evidence="2">
    <location>
        <begin position="358"/>
        <end position="384"/>
    </location>
</feature>
<organism evidence="4 5">
    <name type="scientific">Dothistroma septosporum (strain NZE10 / CBS 128990)</name>
    <name type="common">Red band needle blight fungus</name>
    <name type="synonym">Mycosphaerella pini</name>
    <dbReference type="NCBI Taxonomy" id="675120"/>
    <lineage>
        <taxon>Eukaryota</taxon>
        <taxon>Fungi</taxon>
        <taxon>Dikarya</taxon>
        <taxon>Ascomycota</taxon>
        <taxon>Pezizomycotina</taxon>
        <taxon>Dothideomycetes</taxon>
        <taxon>Dothideomycetidae</taxon>
        <taxon>Mycosphaerellales</taxon>
        <taxon>Mycosphaerellaceae</taxon>
        <taxon>Dothistroma</taxon>
    </lineage>
</organism>
<dbReference type="OrthoDB" id="5384459at2759"/>
<proteinExistence type="predicted"/>
<keyword evidence="2" id="KW-0812">Transmembrane</keyword>
<dbReference type="InterPro" id="IPR056722">
    <property type="entry name" value="DUF7820"/>
</dbReference>
<accession>N1PJQ6</accession>
<feature type="compositionally biased region" description="Polar residues" evidence="1">
    <location>
        <begin position="178"/>
        <end position="187"/>
    </location>
</feature>
<evidence type="ECO:0000313" key="5">
    <source>
        <dbReference type="Proteomes" id="UP000016933"/>
    </source>
</evidence>
<feature type="compositionally biased region" description="Pro residues" evidence="1">
    <location>
        <begin position="597"/>
        <end position="608"/>
    </location>
</feature>
<reference evidence="5" key="1">
    <citation type="journal article" date="2012" name="PLoS Genet.">
        <title>The genomes of the fungal plant pathogens Cladosporium fulvum and Dothistroma septosporum reveal adaptation to different hosts and lifestyles but also signatures of common ancestry.</title>
        <authorList>
            <person name="de Wit P.J.G.M."/>
            <person name="van der Burgt A."/>
            <person name="Oekmen B."/>
            <person name="Stergiopoulos I."/>
            <person name="Abd-Elsalam K.A."/>
            <person name="Aerts A.L."/>
            <person name="Bahkali A.H."/>
            <person name="Beenen H.G."/>
            <person name="Chettri P."/>
            <person name="Cox M.P."/>
            <person name="Datema E."/>
            <person name="de Vries R.P."/>
            <person name="Dhillon B."/>
            <person name="Ganley A.R."/>
            <person name="Griffiths S.A."/>
            <person name="Guo Y."/>
            <person name="Hamelin R.C."/>
            <person name="Henrissat B."/>
            <person name="Kabir M.S."/>
            <person name="Jashni M.K."/>
            <person name="Kema G."/>
            <person name="Klaubauf S."/>
            <person name="Lapidus A."/>
            <person name="Levasseur A."/>
            <person name="Lindquist E."/>
            <person name="Mehrabi R."/>
            <person name="Ohm R.A."/>
            <person name="Owen T.J."/>
            <person name="Salamov A."/>
            <person name="Schwelm A."/>
            <person name="Schijlen E."/>
            <person name="Sun H."/>
            <person name="van den Burg H.A."/>
            <person name="van Ham R.C.H.J."/>
            <person name="Zhang S."/>
            <person name="Goodwin S.B."/>
            <person name="Grigoriev I.V."/>
            <person name="Collemare J."/>
            <person name="Bradshaw R.E."/>
        </authorList>
    </citation>
    <scope>NUCLEOTIDE SEQUENCE [LARGE SCALE GENOMIC DNA]</scope>
    <source>
        <strain evidence="5">NZE10 / CBS 128990</strain>
    </source>
</reference>
<protein>
    <recommendedName>
        <fullName evidence="3">DUF7820 domain-containing protein</fullName>
    </recommendedName>
</protein>
<dbReference type="Proteomes" id="UP000016933">
    <property type="component" value="Unassembled WGS sequence"/>
</dbReference>
<evidence type="ECO:0000256" key="2">
    <source>
        <dbReference type="SAM" id="Phobius"/>
    </source>
</evidence>
<dbReference type="OMA" id="YAMYPQN"/>
<feature type="compositionally biased region" description="Low complexity" evidence="1">
    <location>
        <begin position="161"/>
        <end position="175"/>
    </location>
</feature>
<feature type="region of interest" description="Disordered" evidence="1">
    <location>
        <begin position="71"/>
        <end position="192"/>
    </location>
</feature>
<feature type="compositionally biased region" description="Polar residues" evidence="1">
    <location>
        <begin position="71"/>
        <end position="82"/>
    </location>
</feature>
<dbReference type="AlphaFoldDB" id="N1PJQ6"/>
<keyword evidence="2" id="KW-0472">Membrane</keyword>
<feature type="compositionally biased region" description="Basic and acidic residues" evidence="1">
    <location>
        <begin position="107"/>
        <end position="119"/>
    </location>
</feature>
<evidence type="ECO:0000256" key="1">
    <source>
        <dbReference type="SAM" id="MobiDB-lite"/>
    </source>
</evidence>
<gene>
    <name evidence="4" type="ORF">DOTSEDRAFT_73851</name>
</gene>
<keyword evidence="2" id="KW-1133">Transmembrane helix</keyword>
<reference evidence="4 5" key="2">
    <citation type="journal article" date="2012" name="PLoS Pathog.">
        <title>Diverse lifestyles and strategies of plant pathogenesis encoded in the genomes of eighteen Dothideomycetes fungi.</title>
        <authorList>
            <person name="Ohm R.A."/>
            <person name="Feau N."/>
            <person name="Henrissat B."/>
            <person name="Schoch C.L."/>
            <person name="Horwitz B.A."/>
            <person name="Barry K.W."/>
            <person name="Condon B.J."/>
            <person name="Copeland A.C."/>
            <person name="Dhillon B."/>
            <person name="Glaser F."/>
            <person name="Hesse C.N."/>
            <person name="Kosti I."/>
            <person name="LaButti K."/>
            <person name="Lindquist E.A."/>
            <person name="Lucas S."/>
            <person name="Salamov A.A."/>
            <person name="Bradshaw R.E."/>
            <person name="Ciuffetti L."/>
            <person name="Hamelin R.C."/>
            <person name="Kema G.H.J."/>
            <person name="Lawrence C."/>
            <person name="Scott J.A."/>
            <person name="Spatafora J.W."/>
            <person name="Turgeon B.G."/>
            <person name="de Wit P.J.G.M."/>
            <person name="Zhong S."/>
            <person name="Goodwin S.B."/>
            <person name="Grigoriev I.V."/>
        </authorList>
    </citation>
    <scope>NUCLEOTIDE SEQUENCE [LARGE SCALE GENOMIC DNA]</scope>
    <source>
        <strain evidence="5">NZE10 / CBS 128990</strain>
    </source>
</reference>
<dbReference type="HOGENOM" id="CLU_011816_1_0_1"/>
<feature type="region of interest" description="Disordered" evidence="1">
    <location>
        <begin position="589"/>
        <end position="630"/>
    </location>
</feature>
<feature type="domain" description="DUF7820" evidence="3">
    <location>
        <begin position="398"/>
        <end position="776"/>
    </location>
</feature>
<dbReference type="EMBL" id="KB446542">
    <property type="protein sequence ID" value="EME41556.1"/>
    <property type="molecule type" value="Genomic_DNA"/>
</dbReference>
<dbReference type="PANTHER" id="PTHR42078">
    <property type="entry name" value="GLUCAN 1, 4-ALPHA-GLUCOSIDASE"/>
    <property type="match status" value="1"/>
</dbReference>
<dbReference type="PANTHER" id="PTHR42078:SF1">
    <property type="entry name" value="GLUCAN 1, 4-ALPHA-GLUCOSIDASE"/>
    <property type="match status" value="1"/>
</dbReference>
<keyword evidence="5" id="KW-1185">Reference proteome</keyword>
<sequence length="781" mass="84692">MEHQHSLLDGDVTPTHERSNIFGDEFEVDDFEFDRVVDGFRPSVDRDEAGDFGARQGDVTNEPVRTVSAHYSTTSVTPTISREATRTSTRKSRTYANPFASPEDDAETSRQAERPHSLEFEPDSIARRSNSSASSTVYAPAQSPRFGAGPSHPYGMYQQGTVARTASVTTASTVRPTGRQSYSQSRPQHPYAMYPQGVNDEDNLDDDEDMPIHQSAIPVGFPGVAQGYTRRMGPDGEDQDIIGADGHTEQLPPYSRYPEDGPEKVPLLPPVPLHSRAPVLGTDPSMPLMHTTIQPSPTPVVQSMTDESVLQRSGTRNSTSALLSSSSSDNASIEASEKAWKDKTWKDKRKTRFCGIPFWWILLSVCVVTLVAAVLGGVIGGFVAGGKHARNKPTVTVVTSLYDASLIASPTSGAPPTGTWALSLGMPEETQADCLPQASQQVAWDCNLAPNSAMGLVVANGGPAKGTGANIFYASFDNTIAYGAQLNNMNTSFANFMTVQDKDDPQNGPAFYFQTYYDKVVVVPEEAISIDGNSNKLKGRFDSDFVLPSDWTHRKQVALPGEKPWFCVWNSTFLEAFIYVQQPISSSTSSSSMASTAPPPNSTPPPLSSPALLTTASPTNGPSASVTPTPSPAIITSTIAAPSLTTATYTGLASGFPAWASGVMQDAARQMHADYKEDKGYHGKRQLPSNDFWSSLQVFPYIIKLEERRISTNNVSPYCQQYQILDNGNANWVGDGNGNPIIITLDEVDPNFATYEPNTNRKWKRTAPGGCHCQWMIGEQL</sequence>
<evidence type="ECO:0000259" key="3">
    <source>
        <dbReference type="Pfam" id="PF25130"/>
    </source>
</evidence>
<name>N1PJQ6_DOTSN</name>
<dbReference type="Pfam" id="PF25130">
    <property type="entry name" value="DUF7820"/>
    <property type="match status" value="1"/>
</dbReference>
<feature type="compositionally biased region" description="Low complexity" evidence="1">
    <location>
        <begin position="609"/>
        <end position="630"/>
    </location>
</feature>
<evidence type="ECO:0000313" key="4">
    <source>
        <dbReference type="EMBL" id="EME41556.1"/>
    </source>
</evidence>
<dbReference type="STRING" id="675120.N1PJQ6"/>